<dbReference type="Gene3D" id="2.40.128.640">
    <property type="match status" value="1"/>
</dbReference>
<dbReference type="PANTHER" id="PTHR35535:SF1">
    <property type="entry name" value="HEAT SHOCK PROTEIN HSLJ"/>
    <property type="match status" value="1"/>
</dbReference>
<protein>
    <submittedName>
        <fullName evidence="3">Copper resistance protein NlpE N-terminal domain-containing protein</fullName>
    </submittedName>
</protein>
<reference evidence="3 4" key="1">
    <citation type="submission" date="2020-12" db="EMBL/GenBank/DDBJ databases">
        <title>Bacterial novel species Adhaeribacter sp. BT258 isolated from soil.</title>
        <authorList>
            <person name="Jung H.-Y."/>
        </authorList>
    </citation>
    <scope>NUCLEOTIDE SEQUENCE [LARGE SCALE GENOMIC DNA]</scope>
    <source>
        <strain evidence="3 4">BT258</strain>
    </source>
</reference>
<dbReference type="RefSeq" id="WP_200507830.1">
    <property type="nucleotide sequence ID" value="NZ_JAEHFX010000014.1"/>
</dbReference>
<dbReference type="Pfam" id="PF03724">
    <property type="entry name" value="META"/>
    <property type="match status" value="1"/>
</dbReference>
<dbReference type="Gene3D" id="2.40.128.270">
    <property type="match status" value="1"/>
</dbReference>
<proteinExistence type="predicted"/>
<dbReference type="Pfam" id="PF04170">
    <property type="entry name" value="NlpE"/>
    <property type="match status" value="1"/>
</dbReference>
<keyword evidence="1" id="KW-0732">Signal</keyword>
<dbReference type="InterPro" id="IPR005184">
    <property type="entry name" value="DUF306_Meta_HslJ"/>
</dbReference>
<dbReference type="Proteomes" id="UP000644147">
    <property type="component" value="Unassembled WGS sequence"/>
</dbReference>
<feature type="domain" description="DUF306" evidence="2">
    <location>
        <begin position="268"/>
        <end position="375"/>
    </location>
</feature>
<feature type="signal peptide" evidence="1">
    <location>
        <begin position="1"/>
        <end position="21"/>
    </location>
</feature>
<dbReference type="InterPro" id="IPR007298">
    <property type="entry name" value="Cu-R_lipoprotein_NlpE"/>
</dbReference>
<evidence type="ECO:0000313" key="4">
    <source>
        <dbReference type="Proteomes" id="UP000644147"/>
    </source>
</evidence>
<name>A0ABS1C6E1_9BACT</name>
<gene>
    <name evidence="3" type="ORF">I5M27_18225</name>
</gene>
<dbReference type="PANTHER" id="PTHR35535">
    <property type="entry name" value="HEAT SHOCK PROTEIN HSLJ"/>
    <property type="match status" value="1"/>
</dbReference>
<organism evidence="3 4">
    <name type="scientific">Adhaeribacter terrigena</name>
    <dbReference type="NCBI Taxonomy" id="2793070"/>
    <lineage>
        <taxon>Bacteria</taxon>
        <taxon>Pseudomonadati</taxon>
        <taxon>Bacteroidota</taxon>
        <taxon>Cytophagia</taxon>
        <taxon>Cytophagales</taxon>
        <taxon>Hymenobacteraceae</taxon>
        <taxon>Adhaeribacter</taxon>
    </lineage>
</organism>
<accession>A0ABS1C6E1</accession>
<dbReference type="InterPro" id="IPR053147">
    <property type="entry name" value="Hsp_HslJ-like"/>
</dbReference>
<evidence type="ECO:0000256" key="1">
    <source>
        <dbReference type="SAM" id="SignalP"/>
    </source>
</evidence>
<sequence length="381" mass="41124">MKKFAIFGSVLLLHLSGCAFKSPEENNAQGSVGDPKEVKPFATHAPALETPVLGPWQGTVPCADCPGINYQLTLQKDRTYEESSEYLEKGTKPFLEKGTWLITQDSVVVLTKPVGQSQFRFSRGNLFMLDQQGQPITSTLAEKYRLSRPGAGNGKGSALETKRKQGIDFVAMGNNSAWILEVDLDKSITFSSPNEKIKLIGTEPSEQKLANGKATVFRAKSEAGTLTVRLTNQPCTDKKSGKQLPYSVVVTANAMDYNGCGKYLADENLNGSWALTGINGKPVNPEGLSKGAPTLQITLDSKQAAGNGGCNRYSGAVEAKGDQVIFGMMASTRMACPGAAMTLENDYLKLLSGNTFTYELEGPVLRLKTKEQTALVYRKAD</sequence>
<keyword evidence="4" id="KW-1185">Reference proteome</keyword>
<evidence type="ECO:0000259" key="2">
    <source>
        <dbReference type="Pfam" id="PF03724"/>
    </source>
</evidence>
<evidence type="ECO:0000313" key="3">
    <source>
        <dbReference type="EMBL" id="MBK0404934.1"/>
    </source>
</evidence>
<dbReference type="EMBL" id="JAEHFX010000014">
    <property type="protein sequence ID" value="MBK0404934.1"/>
    <property type="molecule type" value="Genomic_DNA"/>
</dbReference>
<feature type="chain" id="PRO_5047407138" evidence="1">
    <location>
        <begin position="22"/>
        <end position="381"/>
    </location>
</feature>
<comment type="caution">
    <text evidence="3">The sequence shown here is derived from an EMBL/GenBank/DDBJ whole genome shotgun (WGS) entry which is preliminary data.</text>
</comment>
<dbReference type="InterPro" id="IPR038670">
    <property type="entry name" value="HslJ-like_sf"/>
</dbReference>